<keyword evidence="2" id="KW-1185">Reference proteome</keyword>
<comment type="caution">
    <text evidence="1">The sequence shown here is derived from an EMBL/GenBank/DDBJ whole genome shotgun (WGS) entry which is preliminary data.</text>
</comment>
<dbReference type="Proteomes" id="UP000309133">
    <property type="component" value="Unassembled WGS sequence"/>
</dbReference>
<protein>
    <submittedName>
        <fullName evidence="1">Uncharacterized protein</fullName>
    </submittedName>
</protein>
<organism evidence="1 2">
    <name type="scientific">Naasia lichenicola</name>
    <dbReference type="NCBI Taxonomy" id="2565933"/>
    <lineage>
        <taxon>Bacteria</taxon>
        <taxon>Bacillati</taxon>
        <taxon>Actinomycetota</taxon>
        <taxon>Actinomycetes</taxon>
        <taxon>Micrococcales</taxon>
        <taxon>Microbacteriaceae</taxon>
        <taxon>Naasia</taxon>
    </lineage>
</organism>
<evidence type="ECO:0000313" key="1">
    <source>
        <dbReference type="EMBL" id="THG30050.1"/>
    </source>
</evidence>
<gene>
    <name evidence="1" type="ORF">E6C64_15545</name>
</gene>
<sequence length="64" mass="6981">MWTLLYEDRSYDVSILDAHRLQAALKEADDGVQNGSFVFSPLGAAGLVAIPLALRNAISLTFEE</sequence>
<dbReference type="AlphaFoldDB" id="A0A4S4FIA3"/>
<reference evidence="1 2" key="1">
    <citation type="submission" date="2019-04" db="EMBL/GenBank/DDBJ databases">
        <authorList>
            <person name="Jiang L."/>
        </authorList>
    </citation>
    <scope>NUCLEOTIDE SEQUENCE [LARGE SCALE GENOMIC DNA]</scope>
    <source>
        <strain evidence="1 2">YIM 131853</strain>
    </source>
</reference>
<proteinExistence type="predicted"/>
<dbReference type="EMBL" id="SSSM01000005">
    <property type="protein sequence ID" value="THG30050.1"/>
    <property type="molecule type" value="Genomic_DNA"/>
</dbReference>
<name>A0A4S4FIA3_9MICO</name>
<evidence type="ECO:0000313" key="2">
    <source>
        <dbReference type="Proteomes" id="UP000309133"/>
    </source>
</evidence>
<dbReference type="RefSeq" id="WP_136428420.1">
    <property type="nucleotide sequence ID" value="NZ_SSSM01000005.1"/>
</dbReference>
<accession>A0A4S4FIA3</accession>